<dbReference type="PANTHER" id="PTHR16026:SF0">
    <property type="entry name" value="CARTILAGE ACIDIC PROTEIN 1"/>
    <property type="match status" value="1"/>
</dbReference>
<dbReference type="Proteomes" id="UP000450000">
    <property type="component" value="Unassembled WGS sequence"/>
</dbReference>
<sequence length="655" mass="70429">MPTVLGRIRLQLPGIIAVLAIVTGYFLVLPPTTSAAEQDRMASRFHFTALPIELPPASKHQTIRTVNQDYEHIRAWISSVGAAITMTDLRGTGKSGDLCLVDTRTDQVVVTPVPGSDGTRYAPFALDAAPLPMNEYIAPMGCVAGDFNEDGRTDLLVYYWGRTPVLFLGRPDATTLDAHAFQPVELVPGPNETDGKYTGAQWNTNTATVADFDGDGHQDIFIGNYFPNGPVLNDQVSGGVVMNHSMSHAQNSGGKYILRRTGGNVGDKLSAGFECSDDAFPDEAKHGWSLASSAIDLDGDQLPELYVANDFGNDRMLHNVSSPGHPKFVTVTGPRDATTPKSKILGNDSFKGMGVDFGDLDRKGLYDLFVSNITASFGIEESNFQFMNTARDKADLRAQMDDGTAPFEDRSAAAGTAWSGWGWDVKMGDFDNSGQLAIVQATGFVKGGTNRWPQLQELATANDALLDNPWWWPNVKAGDDLAGDQTLRFFVKGTDGHYSNLAGRLGLAVPVPTRGIATGDAYGNGRLDFAVARQWDAPVFYRNDSPDPGAYLGLRLTYDTPDAAGPLPAPGSPVIGAQIEVTTPDGRKLIDRVDGGSGHSGKRSHYVHIGLGQGVSGPLPVKLQWRDRTGQVHTQTVTLSPGWHSLQLGSQAKEK</sequence>
<dbReference type="SUPFAM" id="SSF69318">
    <property type="entry name" value="Integrin alpha N-terminal domain"/>
    <property type="match status" value="1"/>
</dbReference>
<accession>Q84HM0</accession>
<dbReference type="RefSeq" id="WP_153459541.1">
    <property type="nucleotide sequence ID" value="NZ_WBOF01000001.1"/>
</dbReference>
<dbReference type="Pfam" id="PF01839">
    <property type="entry name" value="FG-GAP"/>
    <property type="match status" value="1"/>
</dbReference>
<dbReference type="AlphaFoldDB" id="Q84HM0"/>
<keyword evidence="1" id="KW-0732">Signal</keyword>
<dbReference type="EMBL" id="AH012469">
    <property type="protein sequence ID" value="AAO25867.1"/>
    <property type="molecule type" value="Genomic_DNA"/>
</dbReference>
<dbReference type="PANTHER" id="PTHR16026">
    <property type="entry name" value="CARTILAGE ACIDIC PROTEIN 1"/>
    <property type="match status" value="1"/>
</dbReference>
<keyword evidence="6" id="KW-1185">Reference proteome</keyword>
<evidence type="ECO:0000256" key="1">
    <source>
        <dbReference type="ARBA" id="ARBA00022729"/>
    </source>
</evidence>
<dbReference type="InterPro" id="IPR011519">
    <property type="entry name" value="UnbV_ASPIC"/>
</dbReference>
<proteinExistence type="predicted"/>
<gene>
    <name evidence="4" type="primary">unbV</name>
    <name evidence="5" type="ORF">F7Q99_00355</name>
</gene>
<dbReference type="Pfam" id="PF07593">
    <property type="entry name" value="UnbV_ASPIC"/>
    <property type="match status" value="1"/>
</dbReference>
<evidence type="ECO:0000313" key="5">
    <source>
        <dbReference type="EMBL" id="MQS10772.1"/>
    </source>
</evidence>
<evidence type="ECO:0000256" key="2">
    <source>
        <dbReference type="SAM" id="Phobius"/>
    </source>
</evidence>
<organism evidence="4">
    <name type="scientific">Streptomyces kaniharaensis</name>
    <dbReference type="NCBI Taxonomy" id="212423"/>
    <lineage>
        <taxon>Bacteria</taxon>
        <taxon>Bacillati</taxon>
        <taxon>Actinomycetota</taxon>
        <taxon>Actinomycetes</taxon>
        <taxon>Kitasatosporales</taxon>
        <taxon>Streptomycetaceae</taxon>
        <taxon>Streptomyces</taxon>
    </lineage>
</organism>
<dbReference type="InterPro" id="IPR013517">
    <property type="entry name" value="FG-GAP"/>
</dbReference>
<reference evidence="4" key="1">
    <citation type="journal article" date="2003" name="Nat. Biotechnol.">
        <title>A genomics-guided approach for discovering and expressing cryptic metabolic pathways.</title>
        <authorList>
            <person name="Zazopoulos E."/>
            <person name="Huang K."/>
            <person name="Staffa A."/>
            <person name="Liu W."/>
            <person name="Bachmann B.O."/>
            <person name="Nonaka K."/>
            <person name="Ahlert J."/>
            <person name="Thorson J.S."/>
            <person name="Shen B."/>
            <person name="Farnet C.M."/>
        </authorList>
    </citation>
    <scope>NUCLEOTIDE SEQUENCE</scope>
    <source>
        <strain evidence="4">ATCC 21070</strain>
    </source>
</reference>
<keyword evidence="2" id="KW-0472">Membrane</keyword>
<dbReference type="Gene3D" id="2.130.10.130">
    <property type="entry name" value="Integrin alpha, N-terminal"/>
    <property type="match status" value="1"/>
</dbReference>
<keyword evidence="2" id="KW-0812">Transmembrane</keyword>
<reference evidence="5 6" key="2">
    <citation type="submission" date="2019-09" db="EMBL/GenBank/DDBJ databases">
        <title>Genome Sequences of Streptomyces kaniharaensis ATCC 21070.</title>
        <authorList>
            <person name="Zhu W."/>
            <person name="De Crecy-Lagard V."/>
            <person name="Richards N.G."/>
        </authorList>
    </citation>
    <scope>NUCLEOTIDE SEQUENCE [LARGE SCALE GENOMIC DNA]</scope>
    <source>
        <strain evidence="5 6">SF-557</strain>
    </source>
</reference>
<evidence type="ECO:0000313" key="4">
    <source>
        <dbReference type="EMBL" id="AAO25867.1"/>
    </source>
</evidence>
<evidence type="ECO:0000259" key="3">
    <source>
        <dbReference type="Pfam" id="PF07593"/>
    </source>
</evidence>
<feature type="transmembrane region" description="Helical" evidence="2">
    <location>
        <begin position="12"/>
        <end position="29"/>
    </location>
</feature>
<feature type="domain" description="ASPIC/UnbV" evidence="3">
    <location>
        <begin position="575"/>
        <end position="635"/>
    </location>
</feature>
<dbReference type="InterPro" id="IPR028994">
    <property type="entry name" value="Integrin_alpha_N"/>
</dbReference>
<name>Q84HM0_9ACTN</name>
<dbReference type="InterPro" id="IPR027039">
    <property type="entry name" value="Crtac1"/>
</dbReference>
<keyword evidence="2" id="KW-1133">Transmembrane helix</keyword>
<dbReference type="OrthoDB" id="9816120at2"/>
<dbReference type="EMBL" id="WBOF01000001">
    <property type="protein sequence ID" value="MQS10772.1"/>
    <property type="molecule type" value="Genomic_DNA"/>
</dbReference>
<evidence type="ECO:0000313" key="6">
    <source>
        <dbReference type="Proteomes" id="UP000450000"/>
    </source>
</evidence>
<protein>
    <submittedName>
        <fullName evidence="5">CRTAC1 family protein</fullName>
    </submittedName>
    <submittedName>
        <fullName evidence="4">UnbV</fullName>
    </submittedName>
</protein>